<name>A0A073KH13_9BACI</name>
<feature type="transmembrane region" description="Helical" evidence="1">
    <location>
        <begin position="144"/>
        <end position="168"/>
    </location>
</feature>
<feature type="transmembrane region" description="Helical" evidence="1">
    <location>
        <begin position="64"/>
        <end position="87"/>
    </location>
</feature>
<accession>A0A073KH13</accession>
<sequence>MDISLLNNTDFFKALPAVNLLINLSLTILFGSAVFTFRQFFLVTTTTHVDRLFLDSTQQKKIDLSNFFVGALLMCYTYGIISTTFHFNSYNTLMHNKDILRFFLLTSLVILIIIYPIFSTVIYKKLRKCNPNKIIRIRKLINYLTFLFVLQVLSGGIFWSFCFSGIVLDSKDSQLYSIIVILFIMLIFLHTNSLMKIHRLSRPKYQTKEITKEQLNAIQASVPLIHIHIIDDKRTLCIQADKKLKDHFYVCDFSSEIYLEYKIHEHFTLN</sequence>
<dbReference type="STRING" id="574375.AZF08_00495"/>
<proteinExistence type="predicted"/>
<dbReference type="RefSeq" id="WP_033672068.1">
    <property type="nucleotide sequence ID" value="NZ_JOTM01000001.1"/>
</dbReference>
<feature type="transmembrane region" description="Helical" evidence="1">
    <location>
        <begin position="174"/>
        <end position="195"/>
    </location>
</feature>
<feature type="transmembrane region" description="Helical" evidence="1">
    <location>
        <begin position="99"/>
        <end position="123"/>
    </location>
</feature>
<keyword evidence="1" id="KW-0812">Transmembrane</keyword>
<dbReference type="EMBL" id="JOTM01000001">
    <property type="protein sequence ID" value="KEK25727.1"/>
    <property type="molecule type" value="Genomic_DNA"/>
</dbReference>
<dbReference type="OrthoDB" id="10020838at2"/>
<keyword evidence="3" id="KW-1185">Reference proteome</keyword>
<gene>
    <name evidence="2" type="ORF">BAGA_00360</name>
</gene>
<evidence type="ECO:0000313" key="3">
    <source>
        <dbReference type="Proteomes" id="UP000027778"/>
    </source>
</evidence>
<comment type="caution">
    <text evidence="2">The sequence shown here is derived from an EMBL/GenBank/DDBJ whole genome shotgun (WGS) entry which is preliminary data.</text>
</comment>
<reference evidence="2 3" key="1">
    <citation type="submission" date="2014-06" db="EMBL/GenBank/DDBJ databases">
        <title>Draft genome sequence of Bacillus gaemokensis JCM 15801 (MCCC 1A00707).</title>
        <authorList>
            <person name="Lai Q."/>
            <person name="Liu Y."/>
            <person name="Shao Z."/>
        </authorList>
    </citation>
    <scope>NUCLEOTIDE SEQUENCE [LARGE SCALE GENOMIC DNA]</scope>
    <source>
        <strain evidence="2 3">JCM 15801</strain>
    </source>
</reference>
<evidence type="ECO:0000313" key="2">
    <source>
        <dbReference type="EMBL" id="KEK25727.1"/>
    </source>
</evidence>
<organism evidence="2 3">
    <name type="scientific">Bacillus gaemokensis</name>
    <dbReference type="NCBI Taxonomy" id="574375"/>
    <lineage>
        <taxon>Bacteria</taxon>
        <taxon>Bacillati</taxon>
        <taxon>Bacillota</taxon>
        <taxon>Bacilli</taxon>
        <taxon>Bacillales</taxon>
        <taxon>Bacillaceae</taxon>
        <taxon>Bacillus</taxon>
        <taxon>Bacillus cereus group</taxon>
    </lineage>
</organism>
<keyword evidence="1" id="KW-0472">Membrane</keyword>
<dbReference type="AlphaFoldDB" id="A0A073KH13"/>
<protein>
    <submittedName>
        <fullName evidence="2">Uncharacterized protein</fullName>
    </submittedName>
</protein>
<feature type="transmembrane region" description="Helical" evidence="1">
    <location>
        <begin position="20"/>
        <end position="43"/>
    </location>
</feature>
<evidence type="ECO:0000256" key="1">
    <source>
        <dbReference type="SAM" id="Phobius"/>
    </source>
</evidence>
<dbReference type="Proteomes" id="UP000027778">
    <property type="component" value="Unassembled WGS sequence"/>
</dbReference>
<keyword evidence="1" id="KW-1133">Transmembrane helix</keyword>